<reference evidence="1 2" key="1">
    <citation type="submission" date="2024-02" db="EMBL/GenBank/DDBJ databases">
        <authorList>
            <person name="Chen Y."/>
            <person name="Shah S."/>
            <person name="Dougan E. K."/>
            <person name="Thang M."/>
            <person name="Chan C."/>
        </authorList>
    </citation>
    <scope>NUCLEOTIDE SEQUENCE [LARGE SCALE GENOMIC DNA]</scope>
</reference>
<sequence>MSLISSAPELFHFHLGSRFDPIAPTVITSGEGSSVIELEMFVSSSPVKGRMDLPNSVKKLGVAPQQAYDAIMRRATAEKDDLEELRIERRLLVQGRKHLKAMKDVSKTNARAAQVIEDRNKKEFERQQTALDRAMSDPCLT</sequence>
<evidence type="ECO:0000313" key="2">
    <source>
        <dbReference type="Proteomes" id="UP001642464"/>
    </source>
</evidence>
<accession>A0ABP0QL22</accession>
<comment type="caution">
    <text evidence="1">The sequence shown here is derived from an EMBL/GenBank/DDBJ whole genome shotgun (WGS) entry which is preliminary data.</text>
</comment>
<dbReference type="Proteomes" id="UP001642464">
    <property type="component" value="Unassembled WGS sequence"/>
</dbReference>
<organism evidence="1 2">
    <name type="scientific">Durusdinium trenchii</name>
    <dbReference type="NCBI Taxonomy" id="1381693"/>
    <lineage>
        <taxon>Eukaryota</taxon>
        <taxon>Sar</taxon>
        <taxon>Alveolata</taxon>
        <taxon>Dinophyceae</taxon>
        <taxon>Suessiales</taxon>
        <taxon>Symbiodiniaceae</taxon>
        <taxon>Durusdinium</taxon>
    </lineage>
</organism>
<keyword evidence="2" id="KW-1185">Reference proteome</keyword>
<dbReference type="EMBL" id="CAXAMM010039795">
    <property type="protein sequence ID" value="CAK9088962.1"/>
    <property type="molecule type" value="Genomic_DNA"/>
</dbReference>
<name>A0ABP0QL22_9DINO</name>
<protein>
    <submittedName>
        <fullName evidence="1">Uncharacterized protein</fullName>
    </submittedName>
</protein>
<evidence type="ECO:0000313" key="1">
    <source>
        <dbReference type="EMBL" id="CAK9088962.1"/>
    </source>
</evidence>
<proteinExistence type="predicted"/>
<gene>
    <name evidence="1" type="ORF">SCF082_LOCUS41997</name>
</gene>